<dbReference type="CDD" id="cd02440">
    <property type="entry name" value="AdoMet_MTases"/>
    <property type="match status" value="1"/>
</dbReference>
<dbReference type="AlphaFoldDB" id="A0A4Y8ISH7"/>
<dbReference type="GO" id="GO:0032259">
    <property type="term" value="P:methylation"/>
    <property type="evidence" value="ECO:0007669"/>
    <property type="project" value="UniProtKB-KW"/>
</dbReference>
<dbReference type="EMBL" id="SOPW01000007">
    <property type="protein sequence ID" value="TFB21727.1"/>
    <property type="molecule type" value="Genomic_DNA"/>
</dbReference>
<evidence type="ECO:0000256" key="1">
    <source>
        <dbReference type="ARBA" id="ARBA00022603"/>
    </source>
</evidence>
<keyword evidence="3" id="KW-0949">S-adenosyl-L-methionine</keyword>
<sequence>MTTTKWQSDAKQKWDDRATFWHAKSKEMWDNGSRKSIVPFFKKHVPKQAKVLDLGCGDGYGSYRLWKEDYDVTGVDLSEEMVKLCQQHVTDDMNHLQFLQADMLSLPFQNESFNALMAINAIEWTEVPNKALHELLRVVEPGGYLCVAILGPTAAPRINSYDRLYGKDVIMNTMMPWEFKQLGEEQGLSLIDTHYVYKQGVSMQHVGSLSDELKQSLTFMTLFMFKK</sequence>
<gene>
    <name evidence="5" type="ORF">E3U55_07800</name>
</gene>
<evidence type="ECO:0000256" key="2">
    <source>
        <dbReference type="ARBA" id="ARBA00022679"/>
    </source>
</evidence>
<dbReference type="OrthoDB" id="5522265at2"/>
<reference evidence="5 6" key="1">
    <citation type="submission" date="2019-03" db="EMBL/GenBank/DDBJ databases">
        <authorList>
            <person name="He R.-H."/>
        </authorList>
    </citation>
    <scope>NUCLEOTIDE SEQUENCE [LARGE SCALE GENOMIC DNA]</scope>
    <source>
        <strain evidence="6">SH 714</strain>
    </source>
</reference>
<dbReference type="InterPro" id="IPR029063">
    <property type="entry name" value="SAM-dependent_MTases_sf"/>
</dbReference>
<dbReference type="SUPFAM" id="SSF53335">
    <property type="entry name" value="S-adenosyl-L-methionine-dependent methyltransferases"/>
    <property type="match status" value="1"/>
</dbReference>
<evidence type="ECO:0000313" key="5">
    <source>
        <dbReference type="EMBL" id="TFB21727.1"/>
    </source>
</evidence>
<dbReference type="Proteomes" id="UP000297975">
    <property type="component" value="Unassembled WGS sequence"/>
</dbReference>
<protein>
    <submittedName>
        <fullName evidence="5">Class I SAM-dependent methyltransferase</fullName>
    </submittedName>
</protein>
<dbReference type="GO" id="GO:0008757">
    <property type="term" value="F:S-adenosylmethionine-dependent methyltransferase activity"/>
    <property type="evidence" value="ECO:0007669"/>
    <property type="project" value="InterPro"/>
</dbReference>
<feature type="domain" description="Methyltransferase type 11" evidence="4">
    <location>
        <begin position="52"/>
        <end position="146"/>
    </location>
</feature>
<dbReference type="RefSeq" id="WP_134339871.1">
    <property type="nucleotide sequence ID" value="NZ_SOPW01000007.1"/>
</dbReference>
<dbReference type="PANTHER" id="PTHR43464">
    <property type="entry name" value="METHYLTRANSFERASE"/>
    <property type="match status" value="1"/>
</dbReference>
<dbReference type="PANTHER" id="PTHR43464:SF19">
    <property type="entry name" value="UBIQUINONE BIOSYNTHESIS O-METHYLTRANSFERASE, MITOCHONDRIAL"/>
    <property type="match status" value="1"/>
</dbReference>
<organism evidence="5 6">
    <name type="scientific">Filobacillus milosensis</name>
    <dbReference type="NCBI Taxonomy" id="94137"/>
    <lineage>
        <taxon>Bacteria</taxon>
        <taxon>Bacillati</taxon>
        <taxon>Bacillota</taxon>
        <taxon>Bacilli</taxon>
        <taxon>Bacillales</taxon>
        <taxon>Bacillaceae</taxon>
        <taxon>Filobacillus</taxon>
    </lineage>
</organism>
<dbReference type="Pfam" id="PF08241">
    <property type="entry name" value="Methyltransf_11"/>
    <property type="match status" value="1"/>
</dbReference>
<evidence type="ECO:0000256" key="3">
    <source>
        <dbReference type="ARBA" id="ARBA00022691"/>
    </source>
</evidence>
<keyword evidence="2 5" id="KW-0808">Transferase</keyword>
<dbReference type="Gene3D" id="3.40.50.150">
    <property type="entry name" value="Vaccinia Virus protein VP39"/>
    <property type="match status" value="1"/>
</dbReference>
<evidence type="ECO:0000259" key="4">
    <source>
        <dbReference type="Pfam" id="PF08241"/>
    </source>
</evidence>
<keyword evidence="1 5" id="KW-0489">Methyltransferase</keyword>
<proteinExistence type="predicted"/>
<comment type="caution">
    <text evidence="5">The sequence shown here is derived from an EMBL/GenBank/DDBJ whole genome shotgun (WGS) entry which is preliminary data.</text>
</comment>
<keyword evidence="6" id="KW-1185">Reference proteome</keyword>
<accession>A0A4Y8ISH7</accession>
<dbReference type="InterPro" id="IPR013216">
    <property type="entry name" value="Methyltransf_11"/>
</dbReference>
<evidence type="ECO:0000313" key="6">
    <source>
        <dbReference type="Proteomes" id="UP000297975"/>
    </source>
</evidence>
<name>A0A4Y8ISH7_9BACI</name>